<name>A0A1G1VDK9_9BACT</name>
<organism evidence="1 2">
    <name type="scientific">Candidatus Blackburnbacteria bacterium RIFCSPLOWO2_01_FULL_40_20</name>
    <dbReference type="NCBI Taxonomy" id="1797519"/>
    <lineage>
        <taxon>Bacteria</taxon>
        <taxon>Candidatus Blackburniibacteriota</taxon>
    </lineage>
</organism>
<protein>
    <submittedName>
        <fullName evidence="1">Uncharacterized protein</fullName>
    </submittedName>
</protein>
<dbReference type="EMBL" id="MHCC01000016">
    <property type="protein sequence ID" value="OGY13336.1"/>
    <property type="molecule type" value="Genomic_DNA"/>
</dbReference>
<sequence>MPKLAGGRYKKRRRFFRMKRTIGLKVYPGFLQTDIGLNEIHYIQAGFNFLGRRIHGYKIKIG</sequence>
<evidence type="ECO:0000313" key="1">
    <source>
        <dbReference type="EMBL" id="OGY13336.1"/>
    </source>
</evidence>
<reference evidence="1 2" key="1">
    <citation type="journal article" date="2016" name="Nat. Commun.">
        <title>Thousands of microbial genomes shed light on interconnected biogeochemical processes in an aquifer system.</title>
        <authorList>
            <person name="Anantharaman K."/>
            <person name="Brown C.T."/>
            <person name="Hug L.A."/>
            <person name="Sharon I."/>
            <person name="Castelle C.J."/>
            <person name="Probst A.J."/>
            <person name="Thomas B.C."/>
            <person name="Singh A."/>
            <person name="Wilkins M.J."/>
            <person name="Karaoz U."/>
            <person name="Brodie E.L."/>
            <person name="Williams K.H."/>
            <person name="Hubbard S.S."/>
            <person name="Banfield J.F."/>
        </authorList>
    </citation>
    <scope>NUCLEOTIDE SEQUENCE [LARGE SCALE GENOMIC DNA]</scope>
</reference>
<dbReference type="AlphaFoldDB" id="A0A1G1VDK9"/>
<accession>A0A1G1VDK9</accession>
<dbReference type="Proteomes" id="UP000178659">
    <property type="component" value="Unassembled WGS sequence"/>
</dbReference>
<gene>
    <name evidence="1" type="ORF">A3A77_03720</name>
</gene>
<proteinExistence type="predicted"/>
<evidence type="ECO:0000313" key="2">
    <source>
        <dbReference type="Proteomes" id="UP000178659"/>
    </source>
</evidence>
<comment type="caution">
    <text evidence="1">The sequence shown here is derived from an EMBL/GenBank/DDBJ whole genome shotgun (WGS) entry which is preliminary data.</text>
</comment>